<organism evidence="2 3">
    <name type="scientific">Trichosporon asahii var. asahii (strain ATCC 90039 / CBS 2479 / JCM 2466 / KCTC 7840 / NBRC 103889/ NCYC 2677 / UAMH 7654)</name>
    <name type="common">Yeast</name>
    <dbReference type="NCBI Taxonomy" id="1186058"/>
    <lineage>
        <taxon>Eukaryota</taxon>
        <taxon>Fungi</taxon>
        <taxon>Dikarya</taxon>
        <taxon>Basidiomycota</taxon>
        <taxon>Agaricomycotina</taxon>
        <taxon>Tremellomycetes</taxon>
        <taxon>Trichosporonales</taxon>
        <taxon>Trichosporonaceae</taxon>
        <taxon>Trichosporon</taxon>
    </lineage>
</organism>
<evidence type="ECO:0000313" key="3">
    <source>
        <dbReference type="Proteomes" id="UP000002748"/>
    </source>
</evidence>
<dbReference type="Proteomes" id="UP000002748">
    <property type="component" value="Unassembled WGS sequence"/>
</dbReference>
<feature type="compositionally biased region" description="Polar residues" evidence="1">
    <location>
        <begin position="139"/>
        <end position="155"/>
    </location>
</feature>
<dbReference type="KEGG" id="tasa:A1Q1_08058"/>
<reference evidence="2 3" key="1">
    <citation type="journal article" date="2012" name="Eukaryot. Cell">
        <title>Draft genome sequence of CBS 2479, the standard type strain of Trichosporon asahii.</title>
        <authorList>
            <person name="Yang R.Y."/>
            <person name="Li H.T."/>
            <person name="Zhu H."/>
            <person name="Zhou G.P."/>
            <person name="Wang M."/>
            <person name="Wang L."/>
        </authorList>
    </citation>
    <scope>NUCLEOTIDE SEQUENCE [LARGE SCALE GENOMIC DNA]</scope>
    <source>
        <strain evidence="3">ATCC 90039 / CBS 2479 / JCM 2466 / KCTC 7840 / NCYC 2677 / UAMH 7654</strain>
    </source>
</reference>
<dbReference type="RefSeq" id="XP_014184304.1">
    <property type="nucleotide sequence ID" value="XM_014328829.1"/>
</dbReference>
<evidence type="ECO:0000256" key="1">
    <source>
        <dbReference type="SAM" id="MobiDB-lite"/>
    </source>
</evidence>
<evidence type="ECO:0000313" key="2">
    <source>
        <dbReference type="EMBL" id="EJT53141.1"/>
    </source>
</evidence>
<feature type="region of interest" description="Disordered" evidence="1">
    <location>
        <begin position="101"/>
        <end position="155"/>
    </location>
</feature>
<dbReference type="HOGENOM" id="CLU_1157088_0_0_1"/>
<feature type="compositionally biased region" description="Basic and acidic residues" evidence="1">
    <location>
        <begin position="125"/>
        <end position="135"/>
    </location>
</feature>
<feature type="region of interest" description="Disordered" evidence="1">
    <location>
        <begin position="1"/>
        <end position="21"/>
    </location>
</feature>
<comment type="caution">
    <text evidence="2">The sequence shown here is derived from an EMBL/GenBank/DDBJ whole genome shotgun (WGS) entry which is preliminary data.</text>
</comment>
<proteinExistence type="predicted"/>
<protein>
    <submittedName>
        <fullName evidence="2">Uncharacterized protein</fullName>
    </submittedName>
</protein>
<gene>
    <name evidence="2" type="ORF">A1Q1_08058</name>
</gene>
<dbReference type="VEuPathDB" id="FungiDB:A1Q1_08058"/>
<dbReference type="GeneID" id="25991570"/>
<accession>J8TIW2</accession>
<dbReference type="AlphaFoldDB" id="J8TIW2"/>
<dbReference type="EMBL" id="ALBS01000008">
    <property type="protein sequence ID" value="EJT53141.1"/>
    <property type="molecule type" value="Genomic_DNA"/>
</dbReference>
<name>J8TIW2_TRIAS</name>
<sequence>MARYQTTSSSQNNYNTANASSGSLDGSAFDFRYESEHEGGPAHDPVRMIRETGDRYHKSARGLCTKPPAGSEDSTALRLRMVGQALVRSAFHRFSGSSALANRHGSTLAGPSPRSTALRRPNRSARHEDDSELRKTMSGAVSATPQRSGTNSSGTAGIVSNSAGSAVCRAALGRYVPSRNGAATFNPISSTDGFGWLSYWNREVMNAAAVVYSESDSRQLPVYGCDGYAGSARLVSSAARPGVRLLESRLPARQAVLDQRRRNTRLTQRAKAVHAERSLLPDFPLEP</sequence>